<feature type="transmembrane region" description="Helical" evidence="15">
    <location>
        <begin position="337"/>
        <end position="357"/>
    </location>
</feature>
<dbReference type="STRING" id="1519643.SAMN06295933_1121"/>
<evidence type="ECO:0000256" key="6">
    <source>
        <dbReference type="ARBA" id="ARBA00022679"/>
    </source>
</evidence>
<evidence type="ECO:0000256" key="8">
    <source>
        <dbReference type="ARBA" id="ARBA00022723"/>
    </source>
</evidence>
<dbReference type="GO" id="GO:0022857">
    <property type="term" value="F:transmembrane transporter activity"/>
    <property type="evidence" value="ECO:0007669"/>
    <property type="project" value="InterPro"/>
</dbReference>
<accession>A0A1X7CRF0</accession>
<dbReference type="InterPro" id="IPR020846">
    <property type="entry name" value="MFS_dom"/>
</dbReference>
<feature type="transmembrane region" description="Helical" evidence="15">
    <location>
        <begin position="141"/>
        <end position="162"/>
    </location>
</feature>
<feature type="transmembrane region" description="Helical" evidence="15">
    <location>
        <begin position="82"/>
        <end position="100"/>
    </location>
</feature>
<dbReference type="PROSITE" id="PS50850">
    <property type="entry name" value="MFS"/>
    <property type="match status" value="1"/>
</dbReference>
<comment type="catalytic activity">
    <reaction evidence="14">
        <text>L-threonyl-[protein] + FAD = FMN-L-threonyl-[protein] + AMP + H(+)</text>
        <dbReference type="Rhea" id="RHEA:36847"/>
        <dbReference type="Rhea" id="RHEA-COMP:11060"/>
        <dbReference type="Rhea" id="RHEA-COMP:11061"/>
        <dbReference type="ChEBI" id="CHEBI:15378"/>
        <dbReference type="ChEBI" id="CHEBI:30013"/>
        <dbReference type="ChEBI" id="CHEBI:57692"/>
        <dbReference type="ChEBI" id="CHEBI:74257"/>
        <dbReference type="ChEBI" id="CHEBI:456215"/>
        <dbReference type="EC" id="2.7.1.180"/>
    </reaction>
</comment>
<dbReference type="GO" id="GO:0016740">
    <property type="term" value="F:transferase activity"/>
    <property type="evidence" value="ECO:0007669"/>
    <property type="project" value="UniProtKB-KW"/>
</dbReference>
<evidence type="ECO:0000256" key="15">
    <source>
        <dbReference type="SAM" id="Phobius"/>
    </source>
</evidence>
<keyword evidence="8" id="KW-0479">Metal-binding</keyword>
<dbReference type="Pfam" id="PF07690">
    <property type="entry name" value="MFS_1"/>
    <property type="match status" value="1"/>
</dbReference>
<evidence type="ECO:0000256" key="10">
    <source>
        <dbReference type="ARBA" id="ARBA00022842"/>
    </source>
</evidence>
<feature type="transmembrane region" description="Helical" evidence="15">
    <location>
        <begin position="395"/>
        <end position="415"/>
    </location>
</feature>
<keyword evidence="5" id="KW-0285">Flavoprotein</keyword>
<evidence type="ECO:0000256" key="12">
    <source>
        <dbReference type="ARBA" id="ARBA00023136"/>
    </source>
</evidence>
<evidence type="ECO:0000256" key="13">
    <source>
        <dbReference type="ARBA" id="ARBA00031306"/>
    </source>
</evidence>
<feature type="transmembrane region" description="Helical" evidence="15">
    <location>
        <begin position="20"/>
        <end position="43"/>
    </location>
</feature>
<dbReference type="InterPro" id="IPR011701">
    <property type="entry name" value="MFS"/>
</dbReference>
<evidence type="ECO:0000256" key="1">
    <source>
        <dbReference type="ARBA" id="ARBA00001946"/>
    </source>
</evidence>
<evidence type="ECO:0000313" key="18">
    <source>
        <dbReference type="Proteomes" id="UP000192906"/>
    </source>
</evidence>
<proteinExistence type="predicted"/>
<dbReference type="Gene3D" id="1.20.1250.20">
    <property type="entry name" value="MFS general substrate transporter like domains"/>
    <property type="match status" value="2"/>
</dbReference>
<dbReference type="OrthoDB" id="9778595at2"/>
<evidence type="ECO:0000256" key="14">
    <source>
        <dbReference type="ARBA" id="ARBA00048540"/>
    </source>
</evidence>
<dbReference type="EC" id="2.7.1.180" evidence="3"/>
<dbReference type="Gene3D" id="3.10.520.10">
    <property type="entry name" value="ApbE-like domains"/>
    <property type="match status" value="1"/>
</dbReference>
<dbReference type="PANTHER" id="PTHR30040">
    <property type="entry name" value="THIAMINE BIOSYNTHESIS LIPOPROTEIN APBE"/>
    <property type="match status" value="1"/>
</dbReference>
<dbReference type="SUPFAM" id="SSF103473">
    <property type="entry name" value="MFS general substrate transporter"/>
    <property type="match status" value="1"/>
</dbReference>
<dbReference type="CDD" id="cd17325">
    <property type="entry name" value="MFS_MdtG_SLC18_like"/>
    <property type="match status" value="1"/>
</dbReference>
<feature type="transmembrane region" description="Helical" evidence="15">
    <location>
        <begin position="277"/>
        <end position="296"/>
    </location>
</feature>
<keyword evidence="11 15" id="KW-1133">Transmembrane helix</keyword>
<dbReference type="InterPro" id="IPR001958">
    <property type="entry name" value="Tet-R_TetA/multi-R_MdtG-like"/>
</dbReference>
<gene>
    <name evidence="17" type="ORF">SAMN06295933_1121</name>
</gene>
<keyword evidence="9" id="KW-0274">FAD</keyword>
<dbReference type="InterPro" id="IPR003374">
    <property type="entry name" value="ApbE-like_sf"/>
</dbReference>
<evidence type="ECO:0000256" key="9">
    <source>
        <dbReference type="ARBA" id="ARBA00022827"/>
    </source>
</evidence>
<dbReference type="Proteomes" id="UP000192906">
    <property type="component" value="Unassembled WGS sequence"/>
</dbReference>
<evidence type="ECO:0000256" key="5">
    <source>
        <dbReference type="ARBA" id="ARBA00022630"/>
    </source>
</evidence>
<feature type="domain" description="Major facilitator superfamily (MFS) profile" evidence="16">
    <location>
        <begin position="16"/>
        <end position="386"/>
    </location>
</feature>
<evidence type="ECO:0000256" key="3">
    <source>
        <dbReference type="ARBA" id="ARBA00011955"/>
    </source>
</evidence>
<dbReference type="InterPro" id="IPR024932">
    <property type="entry name" value="ApbE"/>
</dbReference>
<evidence type="ECO:0000256" key="2">
    <source>
        <dbReference type="ARBA" id="ARBA00004141"/>
    </source>
</evidence>
<dbReference type="GO" id="GO:0016020">
    <property type="term" value="C:membrane"/>
    <property type="evidence" value="ECO:0007669"/>
    <property type="project" value="UniProtKB-SubCell"/>
</dbReference>
<dbReference type="PRINTS" id="PR01035">
    <property type="entry name" value="TCRTETA"/>
</dbReference>
<evidence type="ECO:0000256" key="11">
    <source>
        <dbReference type="ARBA" id="ARBA00022989"/>
    </source>
</evidence>
<evidence type="ECO:0000313" key="17">
    <source>
        <dbReference type="EMBL" id="SMF01348.1"/>
    </source>
</evidence>
<name>A0A1X7CRF0_9BACT</name>
<sequence>MHIYSSKRSQKLKQIQIPLLIVAIFTASIGIGIFTFTLPLLSLDEMAGGMWLGTAFSGYFIAKLLIAPLSGTISDRSGSKRLLLTATSVAALLPLIYLISPSLNSLYAIQFVLGLCAGAIKTVGMAAIGAQSKGSRLTKRFSILAAGINTAFFLGPLLGGILYIDKDFIPVLTALSVFMLASFLLLSFCDLPHNSIHKTAPPLDQIENKQTFAFTLLAVFGRTIGIGGLVAFYPVLLKSSLHLPSITTGILFSIPNLATIFLLPLAGRFFSRAKREFIICSGLLISAGGLYFLANCTNITDFVWAGITIGSGSALSIPGSMAICAEVSNKQGKTIGLANLITNLGFIVGPLLAGTIIKFSAKLTVSFQLIALAGAILCLPLMCKALYSRFKRKKCLIVPAIVFLLIIFLIPKGLLKRHNQENSFFRYTDVAMGTIVNLTLETSSEKKAQQAARDAIAEMRTLQKDFDHRNKRGSIGRINKEAGLRDVSVSENALKLIERGLKFSGNSNGTFDITIGAITTTDFYYALNPETFQKRKPLINYRLVEIDHNKGTVKLPRKGMALDLGGMAKGTIIDAAAAELKKSGIANGLVEAGGDFFGYGNRTWTIGLKNPRAKGLLGEITIKNMAVCGSGDYYQFITPVSGNDKMRKHHIFDPFLLRSSHESIATTAIAPNAETADALATTVFIMGPEVGTKFLKRFYPNCSAMWVLPDESIHTTDNFPEITTVPKAMRPEENK</sequence>
<reference evidence="18" key="1">
    <citation type="submission" date="2017-04" db="EMBL/GenBank/DDBJ databases">
        <authorList>
            <person name="Varghese N."/>
            <person name="Submissions S."/>
        </authorList>
    </citation>
    <scope>NUCLEOTIDE SEQUENCE [LARGE SCALE GENOMIC DNA]</scope>
    <source>
        <strain evidence="18">K3S</strain>
    </source>
</reference>
<dbReference type="EMBL" id="FWZU01000002">
    <property type="protein sequence ID" value="SMF01348.1"/>
    <property type="molecule type" value="Genomic_DNA"/>
</dbReference>
<feature type="transmembrane region" description="Helical" evidence="15">
    <location>
        <begin position="168"/>
        <end position="191"/>
    </location>
</feature>
<keyword evidence="6" id="KW-0808">Transferase</keyword>
<dbReference type="SUPFAM" id="SSF143631">
    <property type="entry name" value="ApbE-like"/>
    <property type="match status" value="1"/>
</dbReference>
<dbReference type="InterPro" id="IPR036259">
    <property type="entry name" value="MFS_trans_sf"/>
</dbReference>
<protein>
    <recommendedName>
        <fullName evidence="4">FAD:protein FMN transferase</fullName>
        <ecNumber evidence="3">2.7.1.180</ecNumber>
    </recommendedName>
    <alternativeName>
        <fullName evidence="13">Flavin transferase</fullName>
    </alternativeName>
</protein>
<dbReference type="Pfam" id="PF02424">
    <property type="entry name" value="ApbE"/>
    <property type="match status" value="1"/>
</dbReference>
<evidence type="ECO:0000256" key="7">
    <source>
        <dbReference type="ARBA" id="ARBA00022692"/>
    </source>
</evidence>
<feature type="transmembrane region" description="Helical" evidence="15">
    <location>
        <begin position="363"/>
        <end position="383"/>
    </location>
</feature>
<feature type="transmembrane region" description="Helical" evidence="15">
    <location>
        <begin position="106"/>
        <end position="129"/>
    </location>
</feature>
<feature type="transmembrane region" description="Helical" evidence="15">
    <location>
        <begin position="302"/>
        <end position="325"/>
    </location>
</feature>
<keyword evidence="10" id="KW-0460">Magnesium</keyword>
<comment type="subcellular location">
    <subcellularLocation>
        <location evidence="2">Membrane</location>
        <topology evidence="2">Multi-pass membrane protein</topology>
    </subcellularLocation>
</comment>
<feature type="transmembrane region" description="Helical" evidence="15">
    <location>
        <begin position="49"/>
        <end position="70"/>
    </location>
</feature>
<comment type="cofactor">
    <cofactor evidence="1">
        <name>Mg(2+)</name>
        <dbReference type="ChEBI" id="CHEBI:18420"/>
    </cofactor>
</comment>
<organism evidence="17 18">
    <name type="scientific">Desulfovibrio gilichinskyi</name>
    <dbReference type="NCBI Taxonomy" id="1519643"/>
    <lineage>
        <taxon>Bacteria</taxon>
        <taxon>Pseudomonadati</taxon>
        <taxon>Thermodesulfobacteriota</taxon>
        <taxon>Desulfovibrionia</taxon>
        <taxon>Desulfovibrionales</taxon>
        <taxon>Desulfovibrionaceae</taxon>
        <taxon>Desulfovibrio</taxon>
    </lineage>
</organism>
<keyword evidence="18" id="KW-1185">Reference proteome</keyword>
<evidence type="ECO:0000256" key="4">
    <source>
        <dbReference type="ARBA" id="ARBA00016337"/>
    </source>
</evidence>
<keyword evidence="7 15" id="KW-0812">Transmembrane</keyword>
<dbReference type="PANTHER" id="PTHR30040:SF2">
    <property type="entry name" value="FAD:PROTEIN FMN TRANSFERASE"/>
    <property type="match status" value="1"/>
</dbReference>
<feature type="transmembrane region" description="Helical" evidence="15">
    <location>
        <begin position="245"/>
        <end position="265"/>
    </location>
</feature>
<keyword evidence="17" id="KW-0449">Lipoprotein</keyword>
<keyword evidence="12 15" id="KW-0472">Membrane</keyword>
<dbReference type="AlphaFoldDB" id="A0A1X7CRF0"/>
<evidence type="ECO:0000259" key="16">
    <source>
        <dbReference type="PROSITE" id="PS50850"/>
    </source>
</evidence>
<dbReference type="GO" id="GO:0046872">
    <property type="term" value="F:metal ion binding"/>
    <property type="evidence" value="ECO:0007669"/>
    <property type="project" value="UniProtKB-KW"/>
</dbReference>
<feature type="transmembrane region" description="Helical" evidence="15">
    <location>
        <begin position="212"/>
        <end position="233"/>
    </location>
</feature>
<dbReference type="RefSeq" id="WP_085099588.1">
    <property type="nucleotide sequence ID" value="NZ_FWZU01000002.1"/>
</dbReference>